<comment type="caution">
    <text evidence="2">The sequence shown here is derived from an EMBL/GenBank/DDBJ whole genome shotgun (WGS) entry which is preliminary data.</text>
</comment>
<accession>A0A4S3TQR0</accession>
<evidence type="ECO:0000313" key="2">
    <source>
        <dbReference type="EMBL" id="THE65595.1"/>
    </source>
</evidence>
<gene>
    <name evidence="2" type="ORF">D8Y22_06580</name>
</gene>
<evidence type="ECO:0000259" key="1">
    <source>
        <dbReference type="Pfam" id="PF26404"/>
    </source>
</evidence>
<proteinExistence type="predicted"/>
<protein>
    <recommendedName>
        <fullName evidence="1">Domain of unknown function domain-containing protein</fullName>
    </recommendedName>
</protein>
<sequence length="202" mass="23598">MRELLKLEPENDNRIRDRRTKIRKRVRDGLYDFTYLNQYAKETDVRQIFDHKYEVPNQVKGVEHSDTEESKAAISSQMNVPGQFVPVRHMIQFAYRGMRANGMDADEFVNKILEPSIQKGEAKHKDVDRGQVECDLTLKTLEVHYDKGEMDPIEKWERGLGLSSDDIRTLHKRVSEHPEVEETLGRDIGELINKYLVDDPDD</sequence>
<feature type="domain" description="Domain of unknown function" evidence="1">
    <location>
        <begin position="15"/>
        <end position="179"/>
    </location>
</feature>
<dbReference type="Pfam" id="PF26404">
    <property type="entry name" value="DUF8102"/>
    <property type="match status" value="1"/>
</dbReference>
<reference evidence="2 3" key="1">
    <citation type="submission" date="2018-10" db="EMBL/GenBank/DDBJ databases">
        <title>Natronolimnobius sp. XQ-INN 246 isolated from Inner Mongolia Autonomous Region of China.</title>
        <authorList>
            <person name="Xue Q."/>
        </authorList>
    </citation>
    <scope>NUCLEOTIDE SEQUENCE [LARGE SCALE GENOMIC DNA]</scope>
    <source>
        <strain evidence="2 3">XQ-INN 246</strain>
    </source>
</reference>
<name>A0A4S3TQR0_9EURY</name>
<organism evidence="2 3">
    <name type="scientific">Salinadaptatus halalkaliphilus</name>
    <dbReference type="NCBI Taxonomy" id="2419781"/>
    <lineage>
        <taxon>Archaea</taxon>
        <taxon>Methanobacteriati</taxon>
        <taxon>Methanobacteriota</taxon>
        <taxon>Stenosarchaea group</taxon>
        <taxon>Halobacteria</taxon>
        <taxon>Halobacteriales</taxon>
        <taxon>Natrialbaceae</taxon>
        <taxon>Salinadaptatus</taxon>
    </lineage>
</organism>
<evidence type="ECO:0000313" key="3">
    <source>
        <dbReference type="Proteomes" id="UP000318864"/>
    </source>
</evidence>
<dbReference type="AlphaFoldDB" id="A0A4S3TQR0"/>
<keyword evidence="3" id="KW-1185">Reference proteome</keyword>
<dbReference type="InterPro" id="IPR058415">
    <property type="entry name" value="DUF8102"/>
</dbReference>
<dbReference type="EMBL" id="RBZW01000018">
    <property type="protein sequence ID" value="THE65595.1"/>
    <property type="molecule type" value="Genomic_DNA"/>
</dbReference>
<dbReference type="Proteomes" id="UP000318864">
    <property type="component" value="Unassembled WGS sequence"/>
</dbReference>